<organism evidence="6">
    <name type="scientific">Curvibacter symbiont subsp. Hydra magnipapillata</name>
    <dbReference type="NCBI Taxonomy" id="667019"/>
    <lineage>
        <taxon>Bacteria</taxon>
        <taxon>Pseudomonadati</taxon>
        <taxon>Pseudomonadota</taxon>
        <taxon>Betaproteobacteria</taxon>
        <taxon>Burkholderiales</taxon>
        <taxon>Comamonadaceae</taxon>
        <taxon>Curvibacter</taxon>
    </lineage>
</organism>
<feature type="domain" description="HTH lysR-type" evidence="5">
    <location>
        <begin position="15"/>
        <end position="72"/>
    </location>
</feature>
<dbReference type="Pfam" id="PF00126">
    <property type="entry name" value="HTH_1"/>
    <property type="match status" value="1"/>
</dbReference>
<protein>
    <submittedName>
        <fullName evidence="6">HTH-type transcriptional activator cmpR</fullName>
    </submittedName>
</protein>
<dbReference type="InterPro" id="IPR005119">
    <property type="entry name" value="LysR_subst-bd"/>
</dbReference>
<keyword evidence="4" id="KW-0804">Transcription</keyword>
<name>C9YDU9_CURXX</name>
<dbReference type="GO" id="GO:0000976">
    <property type="term" value="F:transcription cis-regulatory region binding"/>
    <property type="evidence" value="ECO:0007669"/>
    <property type="project" value="TreeGrafter"/>
</dbReference>
<evidence type="ECO:0000256" key="2">
    <source>
        <dbReference type="ARBA" id="ARBA00023015"/>
    </source>
</evidence>
<comment type="similarity">
    <text evidence="1">Belongs to the LysR transcriptional regulatory family.</text>
</comment>
<keyword evidence="2" id="KW-0805">Transcription regulation</keyword>
<dbReference type="InterPro" id="IPR036390">
    <property type="entry name" value="WH_DNA-bd_sf"/>
</dbReference>
<dbReference type="PANTHER" id="PTHR30126">
    <property type="entry name" value="HTH-TYPE TRANSCRIPTIONAL REGULATOR"/>
    <property type="match status" value="1"/>
</dbReference>
<dbReference type="GO" id="GO:0003700">
    <property type="term" value="F:DNA-binding transcription factor activity"/>
    <property type="evidence" value="ECO:0007669"/>
    <property type="project" value="InterPro"/>
</dbReference>
<dbReference type="SUPFAM" id="SSF46785">
    <property type="entry name" value="Winged helix' DNA-binding domain"/>
    <property type="match status" value="1"/>
</dbReference>
<dbReference type="CDD" id="cd08419">
    <property type="entry name" value="PBP2_CbbR_RubisCO_like"/>
    <property type="match status" value="1"/>
</dbReference>
<evidence type="ECO:0000313" key="6">
    <source>
        <dbReference type="EMBL" id="CBA31522.1"/>
    </source>
</evidence>
<dbReference type="PANTHER" id="PTHR30126:SF5">
    <property type="entry name" value="HTH-TYPE TRANSCRIPTIONAL ACTIVATOR CMPR"/>
    <property type="match status" value="1"/>
</dbReference>
<dbReference type="EMBL" id="FN543106">
    <property type="protein sequence ID" value="CBA31522.1"/>
    <property type="molecule type" value="Genomic_DNA"/>
</dbReference>
<evidence type="ECO:0000256" key="4">
    <source>
        <dbReference type="ARBA" id="ARBA00023163"/>
    </source>
</evidence>
<dbReference type="PROSITE" id="PS50931">
    <property type="entry name" value="HTH_LYSR"/>
    <property type="match status" value="1"/>
</dbReference>
<dbReference type="SUPFAM" id="SSF53850">
    <property type="entry name" value="Periplasmic binding protein-like II"/>
    <property type="match status" value="1"/>
</dbReference>
<keyword evidence="3" id="KW-0238">DNA-binding</keyword>
<dbReference type="AlphaFoldDB" id="C9YDU9"/>
<dbReference type="InterPro" id="IPR000847">
    <property type="entry name" value="LysR_HTH_N"/>
</dbReference>
<accession>C9YDU9</accession>
<reference evidence="6" key="1">
    <citation type="journal article" date="2010" name="Nature">
        <title>The Dynamic genome of Hydra.</title>
        <authorList>
            <person name="Chapman J.A."/>
            <person name="Kirkness E.F."/>
            <person name="Simakov O."/>
            <person name="Hampson S.E."/>
            <person name="Mitros T."/>
            <person name="Weinmaier T."/>
            <person name="Rattei T."/>
            <person name="Balasubramanian P.G."/>
            <person name="Borman J."/>
            <person name="Busam D."/>
            <person name="Disbennett K."/>
            <person name="Pfannkoch C."/>
            <person name="Sumin N."/>
            <person name="Sutton G."/>
            <person name="Viswanathan L."/>
            <person name="Walenz B."/>
            <person name="Goodstein D.M."/>
            <person name="Hellsten U."/>
            <person name="Kawashima T."/>
            <person name="Prochnik S.E."/>
            <person name="Putnam N.H."/>
            <person name="Shu S."/>
            <person name="Blumberg B."/>
            <person name="Dana C.E."/>
            <person name="Gee L."/>
            <person name="Kibler D.F."/>
            <person name="Law L."/>
            <person name="Lindgens D."/>
            <person name="Martinez D.E."/>
            <person name="Peng J."/>
            <person name="Wigge P.A."/>
            <person name="Bertulat B."/>
            <person name="Guder C."/>
            <person name="Nakamura Y."/>
            <person name="Ozbek S."/>
            <person name="Watanabe H."/>
            <person name="Khalturin K."/>
            <person name="Hemmrich G."/>
            <person name="Franke A."/>
            <person name="Augustin R."/>
            <person name="Fraune S."/>
            <person name="Hayakawa E."/>
            <person name="Hayakawa S."/>
            <person name="Hirose M."/>
            <person name="Hwang J."/>
            <person name="Ikeo K."/>
            <person name="Nishimiya-Fujisawa C."/>
            <person name="Ogura A."/>
            <person name="Takahashi T."/>
            <person name="Steinmetz P.R."/>
            <person name="Zhang X."/>
            <person name="Aufschnaiter R."/>
            <person name="Eder M.K."/>
            <person name="Gorny A.K."/>
            <person name="Salvenmoser W."/>
            <person name="Heimberg A.M."/>
            <person name="Wheeler B.M."/>
            <person name="Peterson K.J."/>
            <person name="Boettger A."/>
            <person name="Tischler P."/>
            <person name="Wolf A."/>
            <person name="Gojobori T."/>
            <person name="Remington K.A."/>
            <person name="Strausberg R.L."/>
            <person name="Venter J."/>
            <person name="Technau U."/>
            <person name="Hobmayer B."/>
            <person name="Bosch T.C."/>
            <person name="Holstein T.W."/>
            <person name="Fujisawa T."/>
            <person name="Bode H.R."/>
            <person name="David C.N."/>
            <person name="Rokhsar D.S."/>
            <person name="Steele R.E."/>
        </authorList>
    </citation>
    <scope>NUCLEOTIDE SEQUENCE</scope>
</reference>
<sequence length="309" mass="33973">MKIAALHHRYISMNVTFKQLRTFLALAEQESITAASRALHVTQPTVSMQLKEITDSVGMPLYEVTGKKLQLTEAGRDLEATARAMLHEWDLFEQGIAAKRGLTAGRLRLAVVSTAKYFTPRLLGDFCRMHPEVEISLEVLNRDGVVQRLRENVDDLYIMSKPPADIDAVAHAFLANPLVLIAPLAHPMALTKNIALEDLQAERFVLREKGSGTRLNTDAHFASHHFIPRIRLEMGSNEALKQAVAGGLGLSVVSRHALGPDIAGQGLAVLEVKGFPIVSNWYTVHLQGKRPSPLAEAFMGYLERFAAAG</sequence>
<dbReference type="Gene3D" id="1.10.10.10">
    <property type="entry name" value="Winged helix-like DNA-binding domain superfamily/Winged helix DNA-binding domain"/>
    <property type="match status" value="1"/>
</dbReference>
<gene>
    <name evidence="6" type="primary">cmpR</name>
    <name evidence="6" type="ORF">Csp_F37960</name>
</gene>
<dbReference type="Pfam" id="PF03466">
    <property type="entry name" value="LysR_substrate"/>
    <property type="match status" value="1"/>
</dbReference>
<evidence type="ECO:0000256" key="1">
    <source>
        <dbReference type="ARBA" id="ARBA00009437"/>
    </source>
</evidence>
<dbReference type="InterPro" id="IPR036388">
    <property type="entry name" value="WH-like_DNA-bd_sf"/>
</dbReference>
<proteinExistence type="inferred from homology"/>
<evidence type="ECO:0000259" key="5">
    <source>
        <dbReference type="PROSITE" id="PS50931"/>
    </source>
</evidence>
<evidence type="ECO:0000256" key="3">
    <source>
        <dbReference type="ARBA" id="ARBA00023125"/>
    </source>
</evidence>
<dbReference type="Gene3D" id="3.40.190.290">
    <property type="match status" value="1"/>
</dbReference>